<accession>A0ABP0U1V1</accession>
<sequence>MLQVYDATRFEKLELEAGREQEMWDLKAFKPTVNKAWKVVYQRLRLSMEDERVFPEKYHRLDMRNFILYGTLELGEPPTRSGFVGDEPLPMEQRSFGGLFASHLMSGLPVLWSTRSM</sequence>
<dbReference type="Proteomes" id="UP001497512">
    <property type="component" value="Chromosome 18"/>
</dbReference>
<gene>
    <name evidence="1" type="ORF">CSSPTR1EN2_LOCUS10387</name>
</gene>
<evidence type="ECO:0000313" key="2">
    <source>
        <dbReference type="Proteomes" id="UP001497512"/>
    </source>
</evidence>
<feature type="non-terminal residue" evidence="1">
    <location>
        <position position="117"/>
    </location>
</feature>
<name>A0ABP0U1V1_9BRYO</name>
<dbReference type="EMBL" id="OZ019910">
    <property type="protein sequence ID" value="CAK9210893.1"/>
    <property type="molecule type" value="Genomic_DNA"/>
</dbReference>
<evidence type="ECO:0000313" key="1">
    <source>
        <dbReference type="EMBL" id="CAK9210893.1"/>
    </source>
</evidence>
<organism evidence="1 2">
    <name type="scientific">Sphagnum troendelagicum</name>
    <dbReference type="NCBI Taxonomy" id="128251"/>
    <lineage>
        <taxon>Eukaryota</taxon>
        <taxon>Viridiplantae</taxon>
        <taxon>Streptophyta</taxon>
        <taxon>Embryophyta</taxon>
        <taxon>Bryophyta</taxon>
        <taxon>Sphagnophytina</taxon>
        <taxon>Sphagnopsida</taxon>
        <taxon>Sphagnales</taxon>
        <taxon>Sphagnaceae</taxon>
        <taxon>Sphagnum</taxon>
    </lineage>
</organism>
<proteinExistence type="predicted"/>
<reference evidence="1" key="1">
    <citation type="submission" date="2024-02" db="EMBL/GenBank/DDBJ databases">
        <authorList>
            <consortium name="ELIXIR-Norway"/>
            <consortium name="Elixir Norway"/>
        </authorList>
    </citation>
    <scope>NUCLEOTIDE SEQUENCE</scope>
</reference>
<keyword evidence="2" id="KW-1185">Reference proteome</keyword>
<feature type="non-terminal residue" evidence="1">
    <location>
        <position position="1"/>
    </location>
</feature>
<protein>
    <submittedName>
        <fullName evidence="1">Uncharacterized protein</fullName>
    </submittedName>
</protein>